<dbReference type="RefSeq" id="WP_379724243.1">
    <property type="nucleotide sequence ID" value="NZ_JBHRYJ010000001.1"/>
</dbReference>
<feature type="region of interest" description="Disordered" evidence="1">
    <location>
        <begin position="99"/>
        <end position="143"/>
    </location>
</feature>
<protein>
    <submittedName>
        <fullName evidence="3">Uncharacterized protein</fullName>
    </submittedName>
</protein>
<keyword evidence="2" id="KW-0732">Signal</keyword>
<evidence type="ECO:0000313" key="3">
    <source>
        <dbReference type="EMBL" id="MFC3675522.1"/>
    </source>
</evidence>
<name>A0ABV7VFC3_9PROT</name>
<dbReference type="Proteomes" id="UP001595711">
    <property type="component" value="Unassembled WGS sequence"/>
</dbReference>
<reference evidence="4" key="1">
    <citation type="journal article" date="2019" name="Int. J. Syst. Evol. Microbiol.">
        <title>The Global Catalogue of Microorganisms (GCM) 10K type strain sequencing project: providing services to taxonomists for standard genome sequencing and annotation.</title>
        <authorList>
            <consortium name="The Broad Institute Genomics Platform"/>
            <consortium name="The Broad Institute Genome Sequencing Center for Infectious Disease"/>
            <person name="Wu L."/>
            <person name="Ma J."/>
        </authorList>
    </citation>
    <scope>NUCLEOTIDE SEQUENCE [LARGE SCALE GENOMIC DNA]</scope>
    <source>
        <strain evidence="4">KCTC 42182</strain>
    </source>
</reference>
<dbReference type="EMBL" id="JBHRYJ010000001">
    <property type="protein sequence ID" value="MFC3675522.1"/>
    <property type="molecule type" value="Genomic_DNA"/>
</dbReference>
<keyword evidence="4" id="KW-1185">Reference proteome</keyword>
<feature type="region of interest" description="Disordered" evidence="1">
    <location>
        <begin position="29"/>
        <end position="49"/>
    </location>
</feature>
<accession>A0ABV7VFC3</accession>
<organism evidence="3 4">
    <name type="scientific">Ferrovibrio xuzhouensis</name>
    <dbReference type="NCBI Taxonomy" id="1576914"/>
    <lineage>
        <taxon>Bacteria</taxon>
        <taxon>Pseudomonadati</taxon>
        <taxon>Pseudomonadota</taxon>
        <taxon>Alphaproteobacteria</taxon>
        <taxon>Rhodospirillales</taxon>
        <taxon>Rhodospirillaceae</taxon>
        <taxon>Ferrovibrio</taxon>
    </lineage>
</organism>
<gene>
    <name evidence="3" type="ORF">ACFOOQ_08210</name>
</gene>
<proteinExistence type="predicted"/>
<feature type="signal peptide" evidence="2">
    <location>
        <begin position="1"/>
        <end position="26"/>
    </location>
</feature>
<evidence type="ECO:0000256" key="1">
    <source>
        <dbReference type="SAM" id="MobiDB-lite"/>
    </source>
</evidence>
<sequence>MNRLSGPLLVLTLLFILLGTAMLARAQDAMPGTQPGQSPGGPPAGSLSLSQIILKVEGQPDFGFVQQVTWQNNGGQSNGGETGSYRIAYRTRAGELRLVQADARTGMPRPAARDGMSPNGIPRDGVLPPPPAEMPPEKTEPPK</sequence>
<comment type="caution">
    <text evidence="3">The sequence shown here is derived from an EMBL/GenBank/DDBJ whole genome shotgun (WGS) entry which is preliminary data.</text>
</comment>
<evidence type="ECO:0000256" key="2">
    <source>
        <dbReference type="SAM" id="SignalP"/>
    </source>
</evidence>
<evidence type="ECO:0000313" key="4">
    <source>
        <dbReference type="Proteomes" id="UP001595711"/>
    </source>
</evidence>
<feature type="chain" id="PRO_5045416483" evidence="2">
    <location>
        <begin position="27"/>
        <end position="143"/>
    </location>
</feature>